<dbReference type="PANTHER" id="PTHR38731">
    <property type="entry name" value="LIPL45-RELATED LIPOPROTEIN-RELATED"/>
    <property type="match status" value="1"/>
</dbReference>
<organism evidence="5 6">
    <name type="scientific">Zoogloea dura</name>
    <dbReference type="NCBI Taxonomy" id="2728840"/>
    <lineage>
        <taxon>Bacteria</taxon>
        <taxon>Pseudomonadati</taxon>
        <taxon>Pseudomonadota</taxon>
        <taxon>Betaproteobacteria</taxon>
        <taxon>Rhodocyclales</taxon>
        <taxon>Zoogloeaceae</taxon>
        <taxon>Zoogloea</taxon>
    </lineage>
</organism>
<dbReference type="Gene3D" id="2.40.170.20">
    <property type="entry name" value="TonB-dependent receptor, beta-barrel domain"/>
    <property type="match status" value="1"/>
</dbReference>
<protein>
    <submittedName>
        <fullName evidence="5">Tetratricopeptide repeat protein</fullName>
    </submittedName>
</protein>
<evidence type="ECO:0000256" key="1">
    <source>
        <dbReference type="ARBA" id="ARBA00004442"/>
    </source>
</evidence>
<dbReference type="RefSeq" id="WP_169145836.1">
    <property type="nucleotide sequence ID" value="NZ_JABBGA010000007.1"/>
</dbReference>
<dbReference type="SMART" id="SM00028">
    <property type="entry name" value="TPR"/>
    <property type="match status" value="4"/>
</dbReference>
<dbReference type="InterPro" id="IPR019734">
    <property type="entry name" value="TPR_rpt"/>
</dbReference>
<dbReference type="InterPro" id="IPR011990">
    <property type="entry name" value="TPR-like_helical_dom_sf"/>
</dbReference>
<keyword evidence="6" id="KW-1185">Reference proteome</keyword>
<accession>A0A848G9R6</accession>
<dbReference type="SUPFAM" id="SSF56935">
    <property type="entry name" value="Porins"/>
    <property type="match status" value="1"/>
</dbReference>
<dbReference type="Gene3D" id="1.25.40.10">
    <property type="entry name" value="Tetratricopeptide repeat domain"/>
    <property type="match status" value="3"/>
</dbReference>
<evidence type="ECO:0000313" key="6">
    <source>
        <dbReference type="Proteomes" id="UP000580043"/>
    </source>
</evidence>
<keyword evidence="3" id="KW-0998">Cell outer membrane</keyword>
<dbReference type="Pfam" id="PF13432">
    <property type="entry name" value="TPR_16"/>
    <property type="match status" value="2"/>
</dbReference>
<dbReference type="Gene3D" id="2.60.120.1440">
    <property type="match status" value="1"/>
</dbReference>
<reference evidence="5 6" key="1">
    <citation type="submission" date="2020-04" db="EMBL/GenBank/DDBJ databases">
        <title>Zoogloea sp. G-4-1-14 isolated from soil.</title>
        <authorList>
            <person name="Dahal R.H."/>
        </authorList>
    </citation>
    <scope>NUCLEOTIDE SEQUENCE [LARGE SCALE GENOMIC DNA]</scope>
    <source>
        <strain evidence="5 6">G-4-1-14</strain>
    </source>
</reference>
<dbReference type="EMBL" id="JABBGA010000007">
    <property type="protein sequence ID" value="NML26301.1"/>
    <property type="molecule type" value="Genomic_DNA"/>
</dbReference>
<keyword evidence="2" id="KW-0472">Membrane</keyword>
<dbReference type="InterPro" id="IPR036942">
    <property type="entry name" value="Beta-barrel_TonB_sf"/>
</dbReference>
<dbReference type="AlphaFoldDB" id="A0A848G9R6"/>
<dbReference type="InterPro" id="IPR006860">
    <property type="entry name" value="FecR"/>
</dbReference>
<dbReference type="Proteomes" id="UP000580043">
    <property type="component" value="Unassembled WGS sequence"/>
</dbReference>
<comment type="caution">
    <text evidence="5">The sequence shown here is derived from an EMBL/GenBank/DDBJ whole genome shotgun (WGS) entry which is preliminary data.</text>
</comment>
<proteinExistence type="predicted"/>
<dbReference type="PANTHER" id="PTHR38731:SF3">
    <property type="entry name" value="BLL6125 PROTEIN"/>
    <property type="match status" value="1"/>
</dbReference>
<evidence type="ECO:0000256" key="3">
    <source>
        <dbReference type="ARBA" id="ARBA00023237"/>
    </source>
</evidence>
<evidence type="ECO:0000256" key="2">
    <source>
        <dbReference type="ARBA" id="ARBA00023136"/>
    </source>
</evidence>
<comment type="subcellular location">
    <subcellularLocation>
        <location evidence="1">Cell outer membrane</location>
    </subcellularLocation>
</comment>
<name>A0A848G9R6_9RHOO</name>
<gene>
    <name evidence="5" type="ORF">HHL15_11160</name>
</gene>
<evidence type="ECO:0000259" key="4">
    <source>
        <dbReference type="Pfam" id="PF04773"/>
    </source>
</evidence>
<evidence type="ECO:0000313" key="5">
    <source>
        <dbReference type="EMBL" id="NML26301.1"/>
    </source>
</evidence>
<dbReference type="GO" id="GO:0009279">
    <property type="term" value="C:cell outer membrane"/>
    <property type="evidence" value="ECO:0007669"/>
    <property type="project" value="UniProtKB-SubCell"/>
</dbReference>
<dbReference type="SUPFAM" id="SSF48452">
    <property type="entry name" value="TPR-like"/>
    <property type="match status" value="2"/>
</dbReference>
<dbReference type="Pfam" id="PF04773">
    <property type="entry name" value="FecR"/>
    <property type="match status" value="1"/>
</dbReference>
<sequence length="1142" mass="123183">MQTPTPLPHRAALRPLVTGITLAFAGLSLPVLACDPPAGRLTATEGRVEVRSAAGGAWQPATLRQGLCPGDQVAIRGAGRAAVVLSQDVLIRLDRDSTLTLPPTATSGELGLQKGIVHVISRFNRRFGIITPFVNAFVDGTEFTVSADDSLSRVVVAEGHVRTGNPAGERRIGAGEAIEARSGSAPAPISVRPLDAVAWAIHYPQVYRLSAKDLATYPEATRSRLIQAQQDAAAGRFTAALEALETLPESSTRPDLAALKAGSLLGLGQVDTALALLGRFPADAHAGLGAVRAVAQVARQDSSAADTARQAVARDARSDAAQLALSYTLQARRQLPAALDAARQATTLAPDNPLAWARRAELELSLGDAAAGGDSARRASAIAPDTPRALALAAFARLMQGETAAAARDFQAALERSDADPLAHFGLGLALMRQGNTADGRREVEIAALLDPSNAELRSYLGRAYLEEARSKVAGDQFDLARRLDPASPTPWYFDAFRALRDGEPLTAIENTNQAIARNDNRAVLRPSALIDQDRAARSASIGAAYQQVGFAPAAHSLAMNAIEDDPASPAAHRLLADVYAELPRFESARQSELLQANLRQPIGQWPQAPQQVMPPTPLFDGPRAVSPDEATAFFDRKPTRFAATFGGGTHSALAASVLLSHAWEQGQLSFGSFDYRSAGLTDRTADTHLAGSRLDARIRLAPGTTLLAEARHAELGGGTQYRSLFDGQSQTLNRRVINDLGRVGLRQELGNGDELLVEANTQRVRFLQQDFFQYSSAQYGINLDIGSEVLEQQRTRGLSALYTRQREDLALSAGASLARQSGKRDISVSTALSMDPSMVLDVTRLPTSPLKADHDTVFGYAQWRLHPALTLHGGADYVRFDDQGRTRSERINGKLGLVARPAAGTTLRGAIFQGVSGSKYDAENLAPTQFAGFNQIFDEIAGTRWRRAAVAVDQRLAGGITAGLEASGRWLDAPMFNTLDTNPGYHPERWKEALHRAHLAVPLGRRLALSAEWRHESIRYEGQDGLVRDTPYKVTTDLLPLRLWLKAGPADALLEHWMVRQRASQIAGGITSSESEARSTFNVTNLRFSVPLVEHRLSASLGVYNLFDRQFRFHNTDLNGDPRVPLFYAQRTLMLQGQFRF</sequence>
<feature type="domain" description="FecR protein" evidence="4">
    <location>
        <begin position="73"/>
        <end position="162"/>
    </location>
</feature>